<accession>A0A1A8VQB4</accession>
<dbReference type="AlphaFoldDB" id="A0A1A8VQB4"/>
<evidence type="ECO:0000313" key="1">
    <source>
        <dbReference type="EMBL" id="SBS80997.1"/>
    </source>
</evidence>
<proteinExistence type="predicted"/>
<evidence type="ECO:0000313" key="2">
    <source>
        <dbReference type="Proteomes" id="UP000078546"/>
    </source>
</evidence>
<gene>
    <name evidence="1" type="ORF">POVCU1_004110</name>
</gene>
<sequence length="47" mass="5166">MVAVLENASNPCPPTNVIRNFKNELCSHTMYEDLLSYSCLSCTGDLA</sequence>
<feature type="non-terminal residue" evidence="1">
    <location>
        <position position="47"/>
    </location>
</feature>
<reference evidence="2" key="1">
    <citation type="submission" date="2016-05" db="EMBL/GenBank/DDBJ databases">
        <authorList>
            <person name="Naeem Raeece"/>
        </authorList>
    </citation>
    <scope>NUCLEOTIDE SEQUENCE [LARGE SCALE GENOMIC DNA]</scope>
</reference>
<dbReference type="EMBL" id="FLQV01000084">
    <property type="protein sequence ID" value="SBS80997.1"/>
    <property type="molecule type" value="Genomic_DNA"/>
</dbReference>
<protein>
    <submittedName>
        <fullName evidence="1">Uncharacterized protein</fullName>
    </submittedName>
</protein>
<organism evidence="1 2">
    <name type="scientific">Plasmodium ovale curtisi</name>
    <dbReference type="NCBI Taxonomy" id="864141"/>
    <lineage>
        <taxon>Eukaryota</taxon>
        <taxon>Sar</taxon>
        <taxon>Alveolata</taxon>
        <taxon>Apicomplexa</taxon>
        <taxon>Aconoidasida</taxon>
        <taxon>Haemosporida</taxon>
        <taxon>Plasmodiidae</taxon>
        <taxon>Plasmodium</taxon>
        <taxon>Plasmodium (Plasmodium)</taxon>
    </lineage>
</organism>
<name>A0A1A8VQB4_PLAOA</name>
<dbReference type="Proteomes" id="UP000078546">
    <property type="component" value="Unassembled WGS sequence"/>
</dbReference>